<reference evidence="1 2" key="1">
    <citation type="submission" date="2017-01" db="EMBL/GenBank/DDBJ databases">
        <title>Complete genome sequence of esterase-producing bacterium Croceicoccus marinus E4A9.</title>
        <authorList>
            <person name="Wu Y.-H."/>
            <person name="Cheng H."/>
            <person name="Xu L."/>
            <person name="Huo Y.-Y."/>
            <person name="Wang C.-S."/>
            <person name="Xu X.-W."/>
        </authorList>
    </citation>
    <scope>NUCLEOTIDE SEQUENCE [LARGE SCALE GENOMIC DNA]</scope>
    <source>
        <strain evidence="1 2">E4A9</strain>
    </source>
</reference>
<keyword evidence="2" id="KW-1185">Reference proteome</keyword>
<organism evidence="1 2">
    <name type="scientific">Croceicoccus marinus</name>
    <dbReference type="NCBI Taxonomy" id="450378"/>
    <lineage>
        <taxon>Bacteria</taxon>
        <taxon>Pseudomonadati</taxon>
        <taxon>Pseudomonadota</taxon>
        <taxon>Alphaproteobacteria</taxon>
        <taxon>Sphingomonadales</taxon>
        <taxon>Erythrobacteraceae</taxon>
        <taxon>Croceicoccus</taxon>
    </lineage>
</organism>
<name>A0A1Z1F981_9SPHN</name>
<evidence type="ECO:0008006" key="3">
    <source>
        <dbReference type="Google" id="ProtNLM"/>
    </source>
</evidence>
<accession>A0A1Z1F981</accession>
<sequence>MKGRIYRLNELLQKVDRHLRLEMQRRHPDAWNLMRLRLLRYRIRNALRRSARRWVNPHRAMRARKALSLLPV</sequence>
<protein>
    <recommendedName>
        <fullName evidence="3">DUF465 domain-containing protein</fullName>
    </recommendedName>
</protein>
<evidence type="ECO:0000313" key="1">
    <source>
        <dbReference type="EMBL" id="ARU15378.1"/>
    </source>
</evidence>
<proteinExistence type="predicted"/>
<dbReference type="RefSeq" id="WP_066842913.1">
    <property type="nucleotide sequence ID" value="NZ_CP019602.1"/>
</dbReference>
<dbReference type="EMBL" id="CP019602">
    <property type="protein sequence ID" value="ARU15378.1"/>
    <property type="molecule type" value="Genomic_DNA"/>
</dbReference>
<dbReference type="AlphaFoldDB" id="A0A1Z1F981"/>
<gene>
    <name evidence="1" type="ORF">A9D14_03265</name>
</gene>
<evidence type="ECO:0000313" key="2">
    <source>
        <dbReference type="Proteomes" id="UP000195807"/>
    </source>
</evidence>
<dbReference type="Proteomes" id="UP000195807">
    <property type="component" value="Chromosome"/>
</dbReference>
<dbReference type="KEGG" id="cman:A9D14_03265"/>